<proteinExistence type="inferred from homology"/>
<keyword evidence="3 6" id="KW-0812">Transmembrane</keyword>
<feature type="transmembrane region" description="Helical" evidence="6">
    <location>
        <begin position="54"/>
        <end position="72"/>
    </location>
</feature>
<feature type="transmembrane region" description="Helical" evidence="6">
    <location>
        <begin position="153"/>
        <end position="173"/>
    </location>
</feature>
<comment type="caution">
    <text evidence="6">Lacks conserved residue(s) required for the propagation of feature annotation.</text>
</comment>
<sequence length="191" mass="21642">MQVEWIDQLTVGESFTLMAPILFIFLHVIRPVTFLPVLVICVTGGILFGPLAGTIYSIVGLTFSSMIFYLFIRSIPSLEKKLCKAGKAFFGKHYTINSTQIVILRLLPFIHFHLLSFFIYENSESFSSYLRTSMFSIIPATVFYTSLGKALQALSMLSVVFITVVIVMLAFAVRKKQIHIKWDQFFSSQST</sequence>
<accession>A0A841RPU0</accession>
<evidence type="ECO:0000256" key="5">
    <source>
        <dbReference type="ARBA" id="ARBA00023136"/>
    </source>
</evidence>
<keyword evidence="9" id="KW-1185">Reference proteome</keyword>
<evidence type="ECO:0000256" key="3">
    <source>
        <dbReference type="ARBA" id="ARBA00022692"/>
    </source>
</evidence>
<evidence type="ECO:0000256" key="2">
    <source>
        <dbReference type="ARBA" id="ARBA00022475"/>
    </source>
</evidence>
<keyword evidence="2 6" id="KW-1003">Cell membrane</keyword>
<dbReference type="RefSeq" id="WP_184249868.1">
    <property type="nucleotide sequence ID" value="NZ_BAAACU010000004.1"/>
</dbReference>
<dbReference type="PANTHER" id="PTHR12677:SF59">
    <property type="entry name" value="GOLGI APPARATUS MEMBRANE PROTEIN TVP38-RELATED"/>
    <property type="match status" value="1"/>
</dbReference>
<name>A0A841RPU0_9BACI</name>
<evidence type="ECO:0000313" key="9">
    <source>
        <dbReference type="Proteomes" id="UP000572212"/>
    </source>
</evidence>
<dbReference type="InterPro" id="IPR032816">
    <property type="entry name" value="VTT_dom"/>
</dbReference>
<dbReference type="InterPro" id="IPR015414">
    <property type="entry name" value="TMEM64"/>
</dbReference>
<comment type="subcellular location">
    <subcellularLocation>
        <location evidence="1 6">Cell membrane</location>
        <topology evidence="1 6">Multi-pass membrane protein</topology>
    </subcellularLocation>
</comment>
<dbReference type="Proteomes" id="UP000572212">
    <property type="component" value="Unassembled WGS sequence"/>
</dbReference>
<organism evidence="8 9">
    <name type="scientific">Gracilibacillus halotolerans</name>
    <dbReference type="NCBI Taxonomy" id="74386"/>
    <lineage>
        <taxon>Bacteria</taxon>
        <taxon>Bacillati</taxon>
        <taxon>Bacillota</taxon>
        <taxon>Bacilli</taxon>
        <taxon>Bacillales</taxon>
        <taxon>Bacillaceae</taxon>
        <taxon>Gracilibacillus</taxon>
    </lineage>
</organism>
<feature type="transmembrane region" description="Helical" evidence="6">
    <location>
        <begin position="102"/>
        <end position="120"/>
    </location>
</feature>
<comment type="similarity">
    <text evidence="6">Belongs to the TVP38/TMEM64 family.</text>
</comment>
<reference evidence="8 9" key="1">
    <citation type="submission" date="2020-08" db="EMBL/GenBank/DDBJ databases">
        <title>Genomic Encyclopedia of Type Strains, Phase IV (KMG-IV): sequencing the most valuable type-strain genomes for metagenomic binning, comparative biology and taxonomic classification.</title>
        <authorList>
            <person name="Goeker M."/>
        </authorList>
    </citation>
    <scope>NUCLEOTIDE SEQUENCE [LARGE SCALE GENOMIC DNA]</scope>
    <source>
        <strain evidence="8 9">DSM 11805</strain>
    </source>
</reference>
<evidence type="ECO:0000256" key="6">
    <source>
        <dbReference type="RuleBase" id="RU366058"/>
    </source>
</evidence>
<evidence type="ECO:0000259" key="7">
    <source>
        <dbReference type="Pfam" id="PF09335"/>
    </source>
</evidence>
<keyword evidence="5 6" id="KW-0472">Membrane</keyword>
<keyword evidence="4 6" id="KW-1133">Transmembrane helix</keyword>
<evidence type="ECO:0000313" key="8">
    <source>
        <dbReference type="EMBL" id="MBB6513882.1"/>
    </source>
</evidence>
<dbReference type="EMBL" id="JACHON010000018">
    <property type="protein sequence ID" value="MBB6513882.1"/>
    <property type="molecule type" value="Genomic_DNA"/>
</dbReference>
<evidence type="ECO:0000256" key="4">
    <source>
        <dbReference type="ARBA" id="ARBA00022989"/>
    </source>
</evidence>
<feature type="domain" description="VTT" evidence="7">
    <location>
        <begin position="36"/>
        <end position="149"/>
    </location>
</feature>
<comment type="caution">
    <text evidence="8">The sequence shown here is derived from an EMBL/GenBank/DDBJ whole genome shotgun (WGS) entry which is preliminary data.</text>
</comment>
<feature type="transmembrane region" description="Helical" evidence="6">
    <location>
        <begin position="21"/>
        <end position="48"/>
    </location>
</feature>
<dbReference type="PANTHER" id="PTHR12677">
    <property type="entry name" value="GOLGI APPARATUS MEMBRANE PROTEIN TVP38-RELATED"/>
    <property type="match status" value="1"/>
</dbReference>
<dbReference type="GO" id="GO:0005886">
    <property type="term" value="C:plasma membrane"/>
    <property type="evidence" value="ECO:0007669"/>
    <property type="project" value="UniProtKB-SubCell"/>
</dbReference>
<gene>
    <name evidence="8" type="ORF">GGQ92_002701</name>
</gene>
<dbReference type="AlphaFoldDB" id="A0A841RPU0"/>
<evidence type="ECO:0000256" key="1">
    <source>
        <dbReference type="ARBA" id="ARBA00004651"/>
    </source>
</evidence>
<protein>
    <recommendedName>
        <fullName evidence="6">TVP38/TMEM64 family membrane protein</fullName>
    </recommendedName>
</protein>
<dbReference type="Pfam" id="PF09335">
    <property type="entry name" value="VTT_dom"/>
    <property type="match status" value="1"/>
</dbReference>